<gene>
    <name evidence="2" type="ORF">CPELLU_LOCUS19924</name>
</gene>
<dbReference type="SUPFAM" id="SSF53098">
    <property type="entry name" value="Ribonuclease H-like"/>
    <property type="match status" value="1"/>
</dbReference>
<dbReference type="PANTHER" id="PTHR37984:SF5">
    <property type="entry name" value="PROTEIN NYNRIN-LIKE"/>
    <property type="match status" value="1"/>
</dbReference>
<comment type="caution">
    <text evidence="2">The sequence shown here is derived from an EMBL/GenBank/DDBJ whole genome shotgun (WGS) entry which is preliminary data.</text>
</comment>
<dbReference type="Gene3D" id="3.30.420.10">
    <property type="entry name" value="Ribonuclease H-like superfamily/Ribonuclease H"/>
    <property type="match status" value="1"/>
</dbReference>
<accession>A0A9N9PIH3</accession>
<feature type="non-terminal residue" evidence="2">
    <location>
        <position position="1"/>
    </location>
</feature>
<evidence type="ECO:0000313" key="2">
    <source>
        <dbReference type="EMBL" id="CAG8823626.1"/>
    </source>
</evidence>
<dbReference type="Proteomes" id="UP000789759">
    <property type="component" value="Unassembled WGS sequence"/>
</dbReference>
<evidence type="ECO:0000313" key="3">
    <source>
        <dbReference type="Proteomes" id="UP000789759"/>
    </source>
</evidence>
<feature type="region of interest" description="Disordered" evidence="1">
    <location>
        <begin position="149"/>
        <end position="170"/>
    </location>
</feature>
<dbReference type="InterPro" id="IPR050951">
    <property type="entry name" value="Retrovirus_Pol_polyprotein"/>
</dbReference>
<organism evidence="2 3">
    <name type="scientific">Cetraspora pellucida</name>
    <dbReference type="NCBI Taxonomy" id="1433469"/>
    <lineage>
        <taxon>Eukaryota</taxon>
        <taxon>Fungi</taxon>
        <taxon>Fungi incertae sedis</taxon>
        <taxon>Mucoromycota</taxon>
        <taxon>Glomeromycotina</taxon>
        <taxon>Glomeromycetes</taxon>
        <taxon>Diversisporales</taxon>
        <taxon>Gigasporaceae</taxon>
        <taxon>Cetraspora</taxon>
    </lineage>
</organism>
<keyword evidence="3" id="KW-1185">Reference proteome</keyword>
<protein>
    <submittedName>
        <fullName evidence="2">19748_t:CDS:1</fullName>
    </submittedName>
</protein>
<dbReference type="GO" id="GO:0003676">
    <property type="term" value="F:nucleic acid binding"/>
    <property type="evidence" value="ECO:0007669"/>
    <property type="project" value="InterPro"/>
</dbReference>
<feature type="compositionally biased region" description="Polar residues" evidence="1">
    <location>
        <begin position="151"/>
        <end position="162"/>
    </location>
</feature>
<proteinExistence type="predicted"/>
<dbReference type="EMBL" id="CAJVQA010053215">
    <property type="protein sequence ID" value="CAG8823626.1"/>
    <property type="molecule type" value="Genomic_DNA"/>
</dbReference>
<dbReference type="AlphaFoldDB" id="A0A9N9PIH3"/>
<evidence type="ECO:0000256" key="1">
    <source>
        <dbReference type="SAM" id="MobiDB-lite"/>
    </source>
</evidence>
<name>A0A9N9PIH3_9GLOM</name>
<dbReference type="InterPro" id="IPR012337">
    <property type="entry name" value="RNaseH-like_sf"/>
</dbReference>
<dbReference type="OrthoDB" id="5597284at2759"/>
<feature type="non-terminal residue" evidence="2">
    <location>
        <position position="170"/>
    </location>
</feature>
<dbReference type="PANTHER" id="PTHR37984">
    <property type="entry name" value="PROTEIN CBG26694"/>
    <property type="match status" value="1"/>
</dbReference>
<sequence>IEELTGYVEGKALRKKNVQAIAQFIWDEVITRHSNELNIDQRFVASYHPEANSHSERTVQKFTRIIRKVCAEKQNRWHKYIRSAIWAINIMVNDLGYSPFHLVYGCDAITLVQLMLESYQVYLSELDGSELRDPITRNRVKKLFTWEKKVPSQSGYSDQSSVALEDEDQR</sequence>
<dbReference type="InterPro" id="IPR036397">
    <property type="entry name" value="RNaseH_sf"/>
</dbReference>
<reference evidence="2" key="1">
    <citation type="submission" date="2021-06" db="EMBL/GenBank/DDBJ databases">
        <authorList>
            <person name="Kallberg Y."/>
            <person name="Tangrot J."/>
            <person name="Rosling A."/>
        </authorList>
    </citation>
    <scope>NUCLEOTIDE SEQUENCE</scope>
    <source>
        <strain evidence="2">FL966</strain>
    </source>
</reference>